<dbReference type="InterPro" id="IPR026039">
    <property type="entry name" value="YfgM"/>
</dbReference>
<evidence type="ECO:0000256" key="2">
    <source>
        <dbReference type="ARBA" id="ARBA00004236"/>
    </source>
</evidence>
<feature type="transmembrane region" description="Helical" evidence="8">
    <location>
        <begin position="47"/>
        <end position="68"/>
    </location>
</feature>
<evidence type="ECO:0000256" key="3">
    <source>
        <dbReference type="ARBA" id="ARBA00022475"/>
    </source>
</evidence>
<dbReference type="InterPro" id="IPR018704">
    <property type="entry name" value="SecYEG/CpoB_TPR"/>
</dbReference>
<proteinExistence type="predicted"/>
<dbReference type="Proteomes" id="UP000032680">
    <property type="component" value="Unassembled WGS sequence"/>
</dbReference>
<evidence type="ECO:0000256" key="5">
    <source>
        <dbReference type="ARBA" id="ARBA00022989"/>
    </source>
</evidence>
<dbReference type="PANTHER" id="PTHR38035:SF1">
    <property type="entry name" value="ANCILLARY SECYEG TRANSLOCON SUBUNIT"/>
    <property type="match status" value="1"/>
</dbReference>
<keyword evidence="6 8" id="KW-0472">Membrane</keyword>
<evidence type="ECO:0000256" key="4">
    <source>
        <dbReference type="ARBA" id="ARBA00022692"/>
    </source>
</evidence>
<comment type="subcellular location">
    <subcellularLocation>
        <location evidence="2">Cell membrane</location>
    </subcellularLocation>
    <subcellularLocation>
        <location evidence="1">Membrane</location>
        <topology evidence="1">Single-pass membrane protein</topology>
    </subcellularLocation>
</comment>
<dbReference type="EMBL" id="BANB01000062">
    <property type="protein sequence ID" value="GAN76139.1"/>
    <property type="molecule type" value="Genomic_DNA"/>
</dbReference>
<dbReference type="PANTHER" id="PTHR38035">
    <property type="entry name" value="UPF0070 PROTEIN YFGM"/>
    <property type="match status" value="1"/>
</dbReference>
<dbReference type="Pfam" id="PF09976">
    <property type="entry name" value="TPR_21"/>
    <property type="match status" value="1"/>
</dbReference>
<dbReference type="AlphaFoldDB" id="A0A0D6P5K0"/>
<evidence type="ECO:0000313" key="10">
    <source>
        <dbReference type="EMBL" id="GAN76139.1"/>
    </source>
</evidence>
<evidence type="ECO:0000256" key="7">
    <source>
        <dbReference type="ARBA" id="ARBA00023186"/>
    </source>
</evidence>
<keyword evidence="5 8" id="KW-1133">Transmembrane helix</keyword>
<reference evidence="10 11" key="1">
    <citation type="submission" date="2012-11" db="EMBL/GenBank/DDBJ databases">
        <title>Whole genome sequence of Acidisphaera rubrifaciens HS-AP3.</title>
        <authorList>
            <person name="Azuma Y."/>
            <person name="Higashiura N."/>
            <person name="Hirakawa H."/>
            <person name="Matsushita K."/>
        </authorList>
    </citation>
    <scope>NUCLEOTIDE SEQUENCE [LARGE SCALE GENOMIC DNA]</scope>
    <source>
        <strain evidence="10 11">HS-AP3</strain>
    </source>
</reference>
<evidence type="ECO:0000259" key="9">
    <source>
        <dbReference type="Pfam" id="PF09976"/>
    </source>
</evidence>
<dbReference type="GO" id="GO:0005886">
    <property type="term" value="C:plasma membrane"/>
    <property type="evidence" value="ECO:0007669"/>
    <property type="project" value="UniProtKB-SubCell"/>
</dbReference>
<evidence type="ECO:0000256" key="6">
    <source>
        <dbReference type="ARBA" id="ARBA00023136"/>
    </source>
</evidence>
<sequence>MVRRHGRPGSMTGAAMQARPGAVVVDIFDEVEQDLQAERTARLLRKYGWVIIAAAVLVVAATAGWQAWRWRQDRLDAAAAHDYMVASRTADPAGTVAATAQAKEAALARFQALAADGTPGYRVLARLRAAALMADAGNLAGASALWDEVAHDDAAGPLLQGLATLTWAQHHVDTGDAAAVTARLQPLLAPASPWHALAEETQAAIDLRQGHTDAARSILQTLQTDTGAPDGVRGRAGELLAKLAE</sequence>
<keyword evidence="11" id="KW-1185">Reference proteome</keyword>
<feature type="domain" description="Ancillary SecYEG translocon subunit/Cell division coordinator CpoB TPR" evidence="9">
    <location>
        <begin position="45"/>
        <end position="217"/>
    </location>
</feature>
<evidence type="ECO:0000313" key="11">
    <source>
        <dbReference type="Proteomes" id="UP000032680"/>
    </source>
</evidence>
<evidence type="ECO:0000256" key="8">
    <source>
        <dbReference type="SAM" id="Phobius"/>
    </source>
</evidence>
<evidence type="ECO:0000256" key="1">
    <source>
        <dbReference type="ARBA" id="ARBA00004167"/>
    </source>
</evidence>
<protein>
    <recommendedName>
        <fullName evidence="9">Ancillary SecYEG translocon subunit/Cell division coordinator CpoB TPR domain-containing protein</fullName>
    </recommendedName>
</protein>
<dbReference type="GO" id="GO:0044877">
    <property type="term" value="F:protein-containing complex binding"/>
    <property type="evidence" value="ECO:0007669"/>
    <property type="project" value="InterPro"/>
</dbReference>
<keyword evidence="4 8" id="KW-0812">Transmembrane</keyword>
<comment type="caution">
    <text evidence="10">The sequence shown here is derived from an EMBL/GenBank/DDBJ whole genome shotgun (WGS) entry which is preliminary data.</text>
</comment>
<keyword evidence="3" id="KW-1003">Cell membrane</keyword>
<accession>A0A0D6P5K0</accession>
<gene>
    <name evidence="10" type="ORF">Asru_0062_04</name>
</gene>
<organism evidence="10 11">
    <name type="scientific">Acidisphaera rubrifaciens HS-AP3</name>
    <dbReference type="NCBI Taxonomy" id="1231350"/>
    <lineage>
        <taxon>Bacteria</taxon>
        <taxon>Pseudomonadati</taxon>
        <taxon>Pseudomonadota</taxon>
        <taxon>Alphaproteobacteria</taxon>
        <taxon>Acetobacterales</taxon>
        <taxon>Acetobacteraceae</taxon>
        <taxon>Acidisphaera</taxon>
    </lineage>
</organism>
<name>A0A0D6P5K0_9PROT</name>
<keyword evidence="7" id="KW-0143">Chaperone</keyword>